<dbReference type="PROSITE" id="PS51186">
    <property type="entry name" value="GNAT"/>
    <property type="match status" value="1"/>
</dbReference>
<gene>
    <name evidence="2" type="ORF">CRD59_06370</name>
</gene>
<name>A0A366KBI1_9BIFI</name>
<feature type="domain" description="N-acetyltransferase" evidence="1">
    <location>
        <begin position="18"/>
        <end position="223"/>
    </location>
</feature>
<dbReference type="GO" id="GO:0016747">
    <property type="term" value="F:acyltransferase activity, transferring groups other than amino-acyl groups"/>
    <property type="evidence" value="ECO:0007669"/>
    <property type="project" value="InterPro"/>
</dbReference>
<keyword evidence="2" id="KW-0808">Transferase</keyword>
<dbReference type="InterPro" id="IPR000182">
    <property type="entry name" value="GNAT_dom"/>
</dbReference>
<keyword evidence="3" id="KW-1185">Reference proteome</keyword>
<accession>A0A366KBI1</accession>
<dbReference type="Proteomes" id="UP000252345">
    <property type="component" value="Unassembled WGS sequence"/>
</dbReference>
<organism evidence="2 3">
    <name type="scientific">Bifidobacterium xylocopae</name>
    <dbReference type="NCBI Taxonomy" id="2493119"/>
    <lineage>
        <taxon>Bacteria</taxon>
        <taxon>Bacillati</taxon>
        <taxon>Actinomycetota</taxon>
        <taxon>Actinomycetes</taxon>
        <taxon>Bifidobacteriales</taxon>
        <taxon>Bifidobacteriaceae</taxon>
        <taxon>Bifidobacterium</taxon>
    </lineage>
</organism>
<dbReference type="OrthoDB" id="6711752at2"/>
<dbReference type="Gene3D" id="3.40.630.30">
    <property type="match status" value="1"/>
</dbReference>
<evidence type="ECO:0000313" key="2">
    <source>
        <dbReference type="EMBL" id="RBP98959.1"/>
    </source>
</evidence>
<protein>
    <submittedName>
        <fullName evidence="2">GNAT family N-acetyltransferase</fullName>
    </submittedName>
</protein>
<comment type="caution">
    <text evidence="2">The sequence shown here is derived from an EMBL/GenBank/DDBJ whole genome shotgun (WGS) entry which is preliminary data.</text>
</comment>
<evidence type="ECO:0000259" key="1">
    <source>
        <dbReference type="PROSITE" id="PS51186"/>
    </source>
</evidence>
<evidence type="ECO:0000313" key="3">
    <source>
        <dbReference type="Proteomes" id="UP000252345"/>
    </source>
</evidence>
<reference evidence="2 3" key="1">
    <citation type="submission" date="2017-10" db="EMBL/GenBank/DDBJ databases">
        <title>Bifidobacterium xylocopum sp. nov. and Bifidobacterium aemilianum sp. nov., from the carpenter bee (Xylocopa violacea) digestive tract.</title>
        <authorList>
            <person name="Alberoni D."/>
            <person name="Baffoni L."/>
            <person name="Di Gioia D."/>
            <person name="Gaggia F."/>
            <person name="Biavati B."/>
        </authorList>
    </citation>
    <scope>NUCLEOTIDE SEQUENCE [LARGE SCALE GENOMIC DNA]</scope>
    <source>
        <strain evidence="2 3">XV2</strain>
    </source>
</reference>
<dbReference type="EMBL" id="PDCH01000014">
    <property type="protein sequence ID" value="RBP98959.1"/>
    <property type="molecule type" value="Genomic_DNA"/>
</dbReference>
<dbReference type="AlphaFoldDB" id="A0A366KBI1"/>
<sequence>MNDSANNTVQEARQGLSVGIRDMTWADVDRVVREFDRTWSQNDSDDPTIGSLDARHFVMHYLVGSTRARIAELDGRFMGVTLLGVAGRPVRFERSRGGLEDVDSRLAGSPEGARSLRKMESWHHLEDAVEDSAGVRDQAGAELKLFLVSADARGHGVGGALWRDMLDYLRGEGVERFFLHTDSSCDVSYYDHIGMERLAARWGADHPEEVDERDGFYEDIFIYAAPVAEQAARWGLDGTDGDGGR</sequence>
<proteinExistence type="predicted"/>
<dbReference type="SUPFAM" id="SSF55729">
    <property type="entry name" value="Acyl-CoA N-acyltransferases (Nat)"/>
    <property type="match status" value="1"/>
</dbReference>
<dbReference type="CDD" id="cd04301">
    <property type="entry name" value="NAT_SF"/>
    <property type="match status" value="1"/>
</dbReference>
<dbReference type="InterPro" id="IPR016181">
    <property type="entry name" value="Acyl_CoA_acyltransferase"/>
</dbReference>
<dbReference type="Pfam" id="PF00583">
    <property type="entry name" value="Acetyltransf_1"/>
    <property type="match status" value="1"/>
</dbReference>
<dbReference type="RefSeq" id="WP_113853859.1">
    <property type="nucleotide sequence ID" value="NZ_PDCH01000014.1"/>
</dbReference>